<dbReference type="EMBL" id="JAEDAQ010000006">
    <property type="protein sequence ID" value="MBH9580702.1"/>
    <property type="molecule type" value="Genomic_DNA"/>
</dbReference>
<dbReference type="Pfam" id="PF03435">
    <property type="entry name" value="Sacchrp_dh_NADP"/>
    <property type="match status" value="1"/>
</dbReference>
<dbReference type="PANTHER" id="PTHR43796:SF2">
    <property type="entry name" value="CARBOXYNORSPERMIDINE SYNTHASE"/>
    <property type="match status" value="1"/>
</dbReference>
<proteinExistence type="predicted"/>
<dbReference type="SUPFAM" id="SSF51735">
    <property type="entry name" value="NAD(P)-binding Rossmann-fold domains"/>
    <property type="match status" value="1"/>
</dbReference>
<accession>A0ABS0QNQ4</accession>
<keyword evidence="3" id="KW-1185">Reference proteome</keyword>
<dbReference type="Gene3D" id="3.40.50.720">
    <property type="entry name" value="NAD(P)-binding Rossmann-like Domain"/>
    <property type="match status" value="1"/>
</dbReference>
<dbReference type="RefSeq" id="WP_198092618.1">
    <property type="nucleotide sequence ID" value="NZ_JAEDAQ010000006.1"/>
</dbReference>
<sequence>MSKQIGILGGNGALGSKLTKLLSEHKNVQIKVGTRTKNFTKLEYHQIKYEILNLDSIDALKQFINGCDIVVNCTGYYNKNIIECCLEYQIHYVDTSGKLDLAQSEGKLDDQLKQKQLSAVQFVGVNPGLTEVLIAYCTACLNVDELELYFSGVGELSDSAVLEMIETSEPPYSYSQMYINNGKPEQLNYMIKEANLMGNERSFYCVPIINHHFINCIQQNAISKAYFYNAFADKNIIYKMVEAKLLHQNNQSEKAISILMDAFKKDSSDYDTYTLIKLIINNKEDVIIQSKLDWNALTAISVYYTVHLLMNEHIKEYGIKALYEAIDVCEMLDLLKENPEIIVGINE</sequence>
<organism evidence="2 3">
    <name type="scientific">Staphylococcus felis</name>
    <dbReference type="NCBI Taxonomy" id="46127"/>
    <lineage>
        <taxon>Bacteria</taxon>
        <taxon>Bacillati</taxon>
        <taxon>Bacillota</taxon>
        <taxon>Bacilli</taxon>
        <taxon>Bacillales</taxon>
        <taxon>Staphylococcaceae</taxon>
        <taxon>Staphylococcus</taxon>
    </lineage>
</organism>
<evidence type="ECO:0000313" key="3">
    <source>
        <dbReference type="Proteomes" id="UP000597038"/>
    </source>
</evidence>
<dbReference type="Proteomes" id="UP000597038">
    <property type="component" value="Unassembled WGS sequence"/>
</dbReference>
<dbReference type="InterPro" id="IPR036291">
    <property type="entry name" value="NAD(P)-bd_dom_sf"/>
</dbReference>
<comment type="caution">
    <text evidence="2">The sequence shown here is derived from an EMBL/GenBank/DDBJ whole genome shotgun (WGS) entry which is preliminary data.</text>
</comment>
<dbReference type="PANTHER" id="PTHR43796">
    <property type="entry name" value="CARBOXYNORSPERMIDINE SYNTHASE"/>
    <property type="match status" value="1"/>
</dbReference>
<dbReference type="InterPro" id="IPR005097">
    <property type="entry name" value="Sacchrp_dh_NADP-bd"/>
</dbReference>
<feature type="domain" description="Saccharopine dehydrogenase NADP binding" evidence="1">
    <location>
        <begin position="5"/>
        <end position="117"/>
    </location>
</feature>
<evidence type="ECO:0000313" key="2">
    <source>
        <dbReference type="EMBL" id="MBH9580702.1"/>
    </source>
</evidence>
<protein>
    <submittedName>
        <fullName evidence="2">Saccharopine dehydrogenase NADP-binding domain-containing protein</fullName>
    </submittedName>
</protein>
<reference evidence="2 3" key="1">
    <citation type="submission" date="2020-12" db="EMBL/GenBank/DDBJ databases">
        <title>Genomic analysis of Staphylococcus felis from a cat with skin infection.</title>
        <authorList>
            <person name="Aslantas O."/>
            <person name="Keskin O."/>
            <person name="Buyukaltay K."/>
            <person name="Gullu Yucetepe A."/>
        </authorList>
    </citation>
    <scope>NUCLEOTIDE SEQUENCE [LARGE SCALE GENOMIC DNA]</scope>
    <source>
        <strain evidence="2 3">HARRANVET</strain>
    </source>
</reference>
<gene>
    <name evidence="2" type="ORF">I9026_04880</name>
</gene>
<evidence type="ECO:0000259" key="1">
    <source>
        <dbReference type="Pfam" id="PF03435"/>
    </source>
</evidence>
<name>A0ABS0QNQ4_9STAP</name>